<evidence type="ECO:0000313" key="2">
    <source>
        <dbReference type="EMBL" id="MDR6940410.1"/>
    </source>
</evidence>
<dbReference type="SUPFAM" id="SSF53448">
    <property type="entry name" value="Nucleotide-diphospho-sugar transferases"/>
    <property type="match status" value="1"/>
</dbReference>
<dbReference type="Pfam" id="PF00535">
    <property type="entry name" value="Glycos_transf_2"/>
    <property type="match status" value="1"/>
</dbReference>
<gene>
    <name evidence="2" type="ORF">J2W55_000238</name>
</gene>
<evidence type="ECO:0000313" key="3">
    <source>
        <dbReference type="Proteomes" id="UP001247620"/>
    </source>
</evidence>
<dbReference type="PANTHER" id="PTHR22916">
    <property type="entry name" value="GLYCOSYLTRANSFERASE"/>
    <property type="match status" value="1"/>
</dbReference>
<organism evidence="2 3">
    <name type="scientific">Mucilaginibacter pocheonensis</name>
    <dbReference type="NCBI Taxonomy" id="398050"/>
    <lineage>
        <taxon>Bacteria</taxon>
        <taxon>Pseudomonadati</taxon>
        <taxon>Bacteroidota</taxon>
        <taxon>Sphingobacteriia</taxon>
        <taxon>Sphingobacteriales</taxon>
        <taxon>Sphingobacteriaceae</taxon>
        <taxon>Mucilaginibacter</taxon>
    </lineage>
</organism>
<sequence>MTPFFSIIIPLYNSGNTLITCLDSIISQTYKNYELVLIDGASSDNTLQLINNFRSLHNDMSIQLLSEPDGGIYEAMNKGIDLAKGDWLYFMGSDDSFYSPDVLNQVSTDIENESVDLVYGNVEGVDSHTRYVYDTIDKVLSQGIHHQSVFYKKQLFNTIGKYDIGFKVAADYHFTLKVFFNNSFKTKYTDIDIAHYGETGLSSTTYDYKFFSYHYKFLVMNNGIDKIDNKQKCLDTSIYCCLYLARQKKDLGFAWRNLLFYITASNGLSLKFRIKTFLRMVYWGLKPSA</sequence>
<accession>A0ABU1T6B9</accession>
<comment type="caution">
    <text evidence="2">The sequence shown here is derived from an EMBL/GenBank/DDBJ whole genome shotgun (WGS) entry which is preliminary data.</text>
</comment>
<dbReference type="InterPro" id="IPR001173">
    <property type="entry name" value="Glyco_trans_2-like"/>
</dbReference>
<proteinExistence type="predicted"/>
<dbReference type="InterPro" id="IPR029044">
    <property type="entry name" value="Nucleotide-diphossugar_trans"/>
</dbReference>
<protein>
    <submittedName>
        <fullName evidence="2">Glycosyltransferase involved in cell wall biosynthesis</fullName>
    </submittedName>
</protein>
<dbReference type="CDD" id="cd06433">
    <property type="entry name" value="GT_2_WfgS_like"/>
    <property type="match status" value="1"/>
</dbReference>
<name>A0ABU1T6B9_9SPHI</name>
<feature type="domain" description="Glycosyltransferase 2-like" evidence="1">
    <location>
        <begin position="6"/>
        <end position="146"/>
    </location>
</feature>
<dbReference type="RefSeq" id="WP_310091031.1">
    <property type="nucleotide sequence ID" value="NZ_JAVDUU010000001.1"/>
</dbReference>
<keyword evidence="3" id="KW-1185">Reference proteome</keyword>
<dbReference type="PANTHER" id="PTHR22916:SF3">
    <property type="entry name" value="UDP-GLCNAC:BETAGAL BETA-1,3-N-ACETYLGLUCOSAMINYLTRANSFERASE-LIKE PROTEIN 1"/>
    <property type="match status" value="1"/>
</dbReference>
<dbReference type="Proteomes" id="UP001247620">
    <property type="component" value="Unassembled WGS sequence"/>
</dbReference>
<dbReference type="Gene3D" id="3.90.550.10">
    <property type="entry name" value="Spore Coat Polysaccharide Biosynthesis Protein SpsA, Chain A"/>
    <property type="match status" value="1"/>
</dbReference>
<reference evidence="2 3" key="1">
    <citation type="submission" date="2023-07" db="EMBL/GenBank/DDBJ databases">
        <title>Sorghum-associated microbial communities from plants grown in Nebraska, USA.</title>
        <authorList>
            <person name="Schachtman D."/>
        </authorList>
    </citation>
    <scope>NUCLEOTIDE SEQUENCE [LARGE SCALE GENOMIC DNA]</scope>
    <source>
        <strain evidence="2 3">3262</strain>
    </source>
</reference>
<dbReference type="EMBL" id="JAVDUU010000001">
    <property type="protein sequence ID" value="MDR6940410.1"/>
    <property type="molecule type" value="Genomic_DNA"/>
</dbReference>
<evidence type="ECO:0000259" key="1">
    <source>
        <dbReference type="Pfam" id="PF00535"/>
    </source>
</evidence>